<dbReference type="GO" id="GO:0005829">
    <property type="term" value="C:cytosol"/>
    <property type="evidence" value="ECO:0007669"/>
    <property type="project" value="TreeGrafter"/>
</dbReference>
<evidence type="ECO:0000313" key="2">
    <source>
        <dbReference type="EMBL" id="MBB5795674.1"/>
    </source>
</evidence>
<protein>
    <submittedName>
        <fullName evidence="2">Trehalose 6-phosphate synthase</fullName>
        <ecNumber evidence="2">2.4.1.15</ecNumber>
    </submittedName>
</protein>
<dbReference type="Pfam" id="PF00982">
    <property type="entry name" value="Glyco_transf_20"/>
    <property type="match status" value="1"/>
</dbReference>
<accession>A0A7W9LTN4</accession>
<dbReference type="AlphaFoldDB" id="A0A7W9LTN4"/>
<comment type="caution">
    <text evidence="2">The sequence shown here is derived from an EMBL/GenBank/DDBJ whole genome shotgun (WGS) entry which is preliminary data.</text>
</comment>
<organism evidence="2 3">
    <name type="scientific">Streptomyces caelestis</name>
    <dbReference type="NCBI Taxonomy" id="36816"/>
    <lineage>
        <taxon>Bacteria</taxon>
        <taxon>Bacillati</taxon>
        <taxon>Actinomycetota</taxon>
        <taxon>Actinomycetes</taxon>
        <taxon>Kitasatosporales</taxon>
        <taxon>Streptomycetaceae</taxon>
        <taxon>Streptomyces</taxon>
    </lineage>
</organism>
<evidence type="ECO:0000256" key="1">
    <source>
        <dbReference type="ARBA" id="ARBA00008799"/>
    </source>
</evidence>
<proteinExistence type="inferred from homology"/>
<dbReference type="EMBL" id="JACHNE010000001">
    <property type="protein sequence ID" value="MBB5795674.1"/>
    <property type="molecule type" value="Genomic_DNA"/>
</dbReference>
<sequence length="462" mass="50499">MASTYGAAQVLVASNRGPVSYTVGEDGSLNAKRGGGGLVSGLSAIGSDADALWVCSALSDGDREAVRRGVGEDGVRMLDIPADVHADAYNGIANSVLWFVHHMLYQTPLEPVFDTEFRRQWTSYETYNRAFAEALAEEAAQGAAVVVQDYHLTLVPGMLRELRPDLRIGHFSHTPWAPPEYFHMLPDDVAGQVLRGMLGADRLGFLTQRWADAFTACAERFAGGLGGTRIGVHGLGADADFLRQRSHEADVEERMAALREEIGEGRRTIVRVDRTELSKNIVRGLLAYRRLLASHAEWRERVVHVAFAYPSRQDLAVYRDYTAEVQRISEEINAEYGTPGWTPVVLNLKDDFARSLAAYRLADVALVNPIRDGMNLVAKEVPVVSDAGCALVLSREAGAFEELGEDAIVVNPYDVTGTAAALHEALSMRPEERAERSKRLAAAATALPPAQWFLDQLDALRG</sequence>
<dbReference type="PANTHER" id="PTHR10788">
    <property type="entry name" value="TREHALOSE-6-PHOSPHATE SYNTHASE"/>
    <property type="match status" value="1"/>
</dbReference>
<reference evidence="2 3" key="1">
    <citation type="submission" date="2020-08" db="EMBL/GenBank/DDBJ databases">
        <title>Sequencing the genomes of 1000 actinobacteria strains.</title>
        <authorList>
            <person name="Klenk H.-P."/>
        </authorList>
    </citation>
    <scope>NUCLEOTIDE SEQUENCE [LARGE SCALE GENOMIC DNA]</scope>
    <source>
        <strain evidence="2 3">DSM 40084</strain>
    </source>
</reference>
<gene>
    <name evidence="2" type="ORF">HDA41_003638</name>
</gene>
<dbReference type="Gene3D" id="3.40.50.2000">
    <property type="entry name" value="Glycogen Phosphorylase B"/>
    <property type="match status" value="2"/>
</dbReference>
<dbReference type="GO" id="GO:0004805">
    <property type="term" value="F:trehalose-phosphatase activity"/>
    <property type="evidence" value="ECO:0007669"/>
    <property type="project" value="TreeGrafter"/>
</dbReference>
<dbReference type="EC" id="2.4.1.15" evidence="2"/>
<keyword evidence="2" id="KW-0808">Transferase</keyword>
<dbReference type="RefSeq" id="WP_184985181.1">
    <property type="nucleotide sequence ID" value="NZ_JACHNE010000001.1"/>
</dbReference>
<dbReference type="SUPFAM" id="SSF53756">
    <property type="entry name" value="UDP-Glycosyltransferase/glycogen phosphorylase"/>
    <property type="match status" value="1"/>
</dbReference>
<dbReference type="GO" id="GO:0005992">
    <property type="term" value="P:trehalose biosynthetic process"/>
    <property type="evidence" value="ECO:0007669"/>
    <property type="project" value="InterPro"/>
</dbReference>
<dbReference type="InterPro" id="IPR001830">
    <property type="entry name" value="Glyco_trans_20"/>
</dbReference>
<evidence type="ECO:0000313" key="3">
    <source>
        <dbReference type="Proteomes" id="UP000590647"/>
    </source>
</evidence>
<dbReference type="CDD" id="cd03788">
    <property type="entry name" value="GT20_TPS"/>
    <property type="match status" value="1"/>
</dbReference>
<keyword evidence="2" id="KW-0328">Glycosyltransferase</keyword>
<dbReference type="PANTHER" id="PTHR10788:SF106">
    <property type="entry name" value="BCDNA.GH08860"/>
    <property type="match status" value="1"/>
</dbReference>
<dbReference type="GO" id="GO:0003825">
    <property type="term" value="F:alpha,alpha-trehalose-phosphate synthase (UDP-forming) activity"/>
    <property type="evidence" value="ECO:0007669"/>
    <property type="project" value="UniProtKB-EC"/>
</dbReference>
<comment type="similarity">
    <text evidence="1">Belongs to the glycosyltransferase 20 family.</text>
</comment>
<name>A0A7W9LTN4_9ACTN</name>
<keyword evidence="3" id="KW-1185">Reference proteome</keyword>
<dbReference type="Proteomes" id="UP000590647">
    <property type="component" value="Unassembled WGS sequence"/>
</dbReference>